<dbReference type="OrthoDB" id="5877708at2759"/>
<comment type="caution">
    <text evidence="2">The sequence shown here is derived from an EMBL/GenBank/DDBJ whole genome shotgun (WGS) entry which is preliminary data.</text>
</comment>
<dbReference type="Proteomes" id="UP000024635">
    <property type="component" value="Unassembled WGS sequence"/>
</dbReference>
<organism evidence="2 3">
    <name type="scientific">Ancylostoma ceylanicum</name>
    <dbReference type="NCBI Taxonomy" id="53326"/>
    <lineage>
        <taxon>Eukaryota</taxon>
        <taxon>Metazoa</taxon>
        <taxon>Ecdysozoa</taxon>
        <taxon>Nematoda</taxon>
        <taxon>Chromadorea</taxon>
        <taxon>Rhabditida</taxon>
        <taxon>Rhabditina</taxon>
        <taxon>Rhabditomorpha</taxon>
        <taxon>Strongyloidea</taxon>
        <taxon>Ancylostomatidae</taxon>
        <taxon>Ancylostomatinae</taxon>
        <taxon>Ancylostoma</taxon>
    </lineage>
</organism>
<evidence type="ECO:0000313" key="3">
    <source>
        <dbReference type="Proteomes" id="UP000024635"/>
    </source>
</evidence>
<keyword evidence="3" id="KW-1185">Reference proteome</keyword>
<protein>
    <submittedName>
        <fullName evidence="2">Uncharacterized protein</fullName>
    </submittedName>
</protein>
<dbReference type="AlphaFoldDB" id="A0A016WQ28"/>
<accession>A0A016WQ28</accession>
<name>A0A016WQ28_9BILA</name>
<evidence type="ECO:0000256" key="1">
    <source>
        <dbReference type="SAM" id="MobiDB-lite"/>
    </source>
</evidence>
<feature type="region of interest" description="Disordered" evidence="1">
    <location>
        <begin position="40"/>
        <end position="82"/>
    </location>
</feature>
<dbReference type="EMBL" id="JARK01000182">
    <property type="protein sequence ID" value="EYC41103.1"/>
    <property type="molecule type" value="Genomic_DNA"/>
</dbReference>
<reference evidence="3" key="1">
    <citation type="journal article" date="2015" name="Nat. Genet.">
        <title>The genome and transcriptome of the zoonotic hookworm Ancylostoma ceylanicum identify infection-specific gene families.</title>
        <authorList>
            <person name="Schwarz E.M."/>
            <person name="Hu Y."/>
            <person name="Antoshechkin I."/>
            <person name="Miller M.M."/>
            <person name="Sternberg P.W."/>
            <person name="Aroian R.V."/>
        </authorList>
    </citation>
    <scope>NUCLEOTIDE SEQUENCE</scope>
    <source>
        <strain evidence="3">HY135</strain>
    </source>
</reference>
<evidence type="ECO:0000313" key="2">
    <source>
        <dbReference type="EMBL" id="EYC41103.1"/>
    </source>
</evidence>
<sequence>MVAHIPSRMATATKYPSLSMLAPLFLPWLKVKMLHKIFESRSRTRSSSPYGSRNDPRVNGRSSSPRRSADDQSMGCRIRGDS</sequence>
<proteinExistence type="predicted"/>
<gene>
    <name evidence="2" type="primary">Acey_s0582.g291</name>
    <name evidence="2" type="ORF">Y032_0582g291</name>
</gene>